<dbReference type="HOGENOM" id="CLU_1524193_0_0_5"/>
<evidence type="ECO:0000313" key="1">
    <source>
        <dbReference type="EMBL" id="AHE52623.1"/>
    </source>
</evidence>
<sequence>MRAAGGSTLRLATSLNESGMEAWTPSLVISRRIPRSRVRIDKAVPMLPTFVFARARHLDALLGLAATAKKAQPAFSVFRYQGRVPVISDVGLEPLRTAEAKALPKDQRHAFAAGEAVRLSDGPFAGMSGVVERAQGEFVLVCFPGFRVPVKISSFLLRPDEAEQTQPDKGTAARAA</sequence>
<dbReference type="STRING" id="1123269.NX02_04375"/>
<dbReference type="KEGG" id="ssan:NX02_04375"/>
<name>W0A8I2_9SPHN</name>
<evidence type="ECO:0000313" key="2">
    <source>
        <dbReference type="Proteomes" id="UP000018851"/>
    </source>
</evidence>
<dbReference type="eggNOG" id="ENOG5032EJI">
    <property type="taxonomic scope" value="Bacteria"/>
</dbReference>
<gene>
    <name evidence="1" type="ORF">NX02_04375</name>
</gene>
<proteinExistence type="predicted"/>
<dbReference type="InterPro" id="IPR036735">
    <property type="entry name" value="NGN_dom_sf"/>
</dbReference>
<protein>
    <recommendedName>
        <fullName evidence="3">NusG-like N-terminal domain-containing protein</fullName>
    </recommendedName>
</protein>
<organism evidence="1 2">
    <name type="scientific">Sphingomonas sanxanigenens DSM 19645 = NX02</name>
    <dbReference type="NCBI Taxonomy" id="1123269"/>
    <lineage>
        <taxon>Bacteria</taxon>
        <taxon>Pseudomonadati</taxon>
        <taxon>Pseudomonadota</taxon>
        <taxon>Alphaproteobacteria</taxon>
        <taxon>Sphingomonadales</taxon>
        <taxon>Sphingomonadaceae</taxon>
        <taxon>Sphingomonas</taxon>
    </lineage>
</organism>
<dbReference type="PATRIC" id="fig|1123269.5.peg.851"/>
<accession>W0A8I2</accession>
<dbReference type="EMBL" id="CP006644">
    <property type="protein sequence ID" value="AHE52623.1"/>
    <property type="molecule type" value="Genomic_DNA"/>
</dbReference>
<dbReference type="CDD" id="cd06091">
    <property type="entry name" value="KOW_NusG"/>
    <property type="match status" value="1"/>
</dbReference>
<dbReference type="Gene3D" id="3.30.70.940">
    <property type="entry name" value="NusG, N-terminal domain"/>
    <property type="match status" value="1"/>
</dbReference>
<evidence type="ECO:0008006" key="3">
    <source>
        <dbReference type="Google" id="ProtNLM"/>
    </source>
</evidence>
<reference evidence="1 2" key="1">
    <citation type="submission" date="2013-07" db="EMBL/GenBank/DDBJ databases">
        <title>Completed genome of Sphingomonas sanxanigenens NX02.</title>
        <authorList>
            <person name="Ma T."/>
            <person name="Huang H."/>
            <person name="Wu M."/>
            <person name="Li X."/>
            <person name="Li G."/>
        </authorList>
    </citation>
    <scope>NUCLEOTIDE SEQUENCE [LARGE SCALE GENOMIC DNA]</scope>
    <source>
        <strain evidence="1 2">NX02</strain>
    </source>
</reference>
<dbReference type="Proteomes" id="UP000018851">
    <property type="component" value="Chromosome"/>
</dbReference>
<keyword evidence="2" id="KW-1185">Reference proteome</keyword>
<dbReference type="AlphaFoldDB" id="W0A8I2"/>
<dbReference type="GO" id="GO:0006354">
    <property type="term" value="P:DNA-templated transcription elongation"/>
    <property type="evidence" value="ECO:0007669"/>
    <property type="project" value="InterPro"/>
</dbReference>